<sequence>MLLVTGQGKELLCVSFAQLLHPCDLRERKYSYIYRIYI</sequence>
<dbReference type="EMBL" id="BK015705">
    <property type="protein sequence ID" value="DAE20996.1"/>
    <property type="molecule type" value="Genomic_DNA"/>
</dbReference>
<proteinExistence type="predicted"/>
<reference evidence="1" key="1">
    <citation type="journal article" date="2021" name="Proc. Natl. Acad. Sci. U.S.A.">
        <title>A Catalog of Tens of Thousands of Viruses from Human Metagenomes Reveals Hidden Associations with Chronic Diseases.</title>
        <authorList>
            <person name="Tisza M.J."/>
            <person name="Buck C.B."/>
        </authorList>
    </citation>
    <scope>NUCLEOTIDE SEQUENCE</scope>
    <source>
        <strain evidence="1">CtMgQ24</strain>
    </source>
</reference>
<organism evidence="1">
    <name type="scientific">Siphoviridae sp. ctMgQ24</name>
    <dbReference type="NCBI Taxonomy" id="2826263"/>
    <lineage>
        <taxon>Viruses</taxon>
        <taxon>Duplodnaviria</taxon>
        <taxon>Heunggongvirae</taxon>
        <taxon>Uroviricota</taxon>
        <taxon>Caudoviricetes</taxon>
    </lineage>
</organism>
<name>A0A8S5QQV3_9CAUD</name>
<accession>A0A8S5QQV3</accession>
<evidence type="ECO:0000313" key="1">
    <source>
        <dbReference type="EMBL" id="DAE20996.1"/>
    </source>
</evidence>
<protein>
    <submittedName>
        <fullName evidence="1">Uncharacterized protein</fullName>
    </submittedName>
</protein>